<dbReference type="SMART" id="SM01043">
    <property type="entry name" value="BTAD"/>
    <property type="match status" value="1"/>
</dbReference>
<feature type="compositionally biased region" description="Acidic residues" evidence="2">
    <location>
        <begin position="950"/>
        <end position="964"/>
    </location>
</feature>
<dbReference type="Gene3D" id="1.25.40.10">
    <property type="entry name" value="Tetratricopeptide repeat domain"/>
    <property type="match status" value="1"/>
</dbReference>
<feature type="transmembrane region" description="Helical" evidence="3">
    <location>
        <begin position="63"/>
        <end position="89"/>
    </location>
</feature>
<evidence type="ECO:0000256" key="1">
    <source>
        <dbReference type="ARBA" id="ARBA00023012"/>
    </source>
</evidence>
<sequence length="1257" mass="131309">MSKSKPATAARTTGDLVRAGLAGLALLALLAAVPWGLITFIGNPLPSSMPTWSTLNQSVGTTVIINTLAVVLWAVWAQFALCVAVELRAALSGIGRLPMRVPAAGVNQALARQLVATMLLVSAGALIIGQASAASAATPAQVPRAVAAAAVVSQQAAAVTTAAPATAQSLPTYVVKAPSEGHRDSLWRIAEQHLGDGTRWSEIQQLNEGRPQPDGGSLGSDSRIRPGWTLLLPADAVGDDLHRSTAQTAPGGAGEHLVTVAEGDTLSGIAERELGDGDKYPLLLEATKVLVQPDGSHLSDPDELFPGEKIVIPAPATATPPATAPAAQPPATTTPAQTPAPDATASPKLASPAPTAPAEAPTAAPAAGPAQIPTTTQPAQHPIAEPEHAQSAAADNSSDTVRNLAVGGAILAAGVLASIGLRRLLQQRRRKPTRRIPMPAGESAGLERQLRATTNPTGLALLDRSLRSMAARAAHLGQEVPQLEAVRVSGDAVELYLAAPAAPIAPFTAAEEDTALWRCGSSTRNTTLLSAEEAARTPAPYPTLVSLGHTPEGDPVLVDLETVGLLSLDGSDGDVLAVLRAFSVELANSMLADDRLLLLAGVGEQLAELYPAHADYYEMLPEALATLASQDAFQRQALEEGGHSSLRAARVSDPAAGDAWTPHILISTAEPAAPQAEQLIDILRAQPRTSIGVIAGNRTDLPVETGWRIPAEAGLEVEIDGLPFTVILQRIEPDAYRHLVDVLATAERRDTLPAPAWTRPTTTTVAAEPTETEDGADQGTEMGEEPVLVGADAATGSALAAQVTYTVGPPAVALGPSTIPVTVTVPVALATNTGAAPALPGPLPAAAGAAGSSREPQDLDLIAEKDEQEQRARAAASISAAGADEADQEEDADPDEDVFGLAGTEDDEDPDWGEDEKDLDALIARYTQDADDEQGAEQAEDHGGVRDAEPDAEQQAAEDGEDDTVVGAEAQPVTVPSPAPTGANARVSHRLHNSSAVLAALTADAAEPSIPYVRLLGRVEVLGLGSGKQQDSRRRQLTEVAAWLVLNPGSSRLEFDEAMWPGARVDNQARNTLMSRARRWLGNKPDGSPYLPPITEGVYGLDLAVTCDWAQFQELYRTGHHGSGLDADIALAQALALVRGRPFAGTLATKYNWNEAWVQEMISAIEDAAHELAQRRLAERDHRAAAMAAARGLEAIPESELLYRDLFEVHAASGDRESLERAARRLHDLNEELGVDPEEETVELLETLLKGRRTATA</sequence>
<feature type="compositionally biased region" description="Basic and acidic residues" evidence="2">
    <location>
        <begin position="939"/>
        <end position="949"/>
    </location>
</feature>
<dbReference type="PROSITE" id="PS51782">
    <property type="entry name" value="LYSM"/>
    <property type="match status" value="2"/>
</dbReference>
<gene>
    <name evidence="5" type="ORF">ACFQMG_18050</name>
</gene>
<feature type="transmembrane region" description="Helical" evidence="3">
    <location>
        <begin position="21"/>
        <end position="43"/>
    </location>
</feature>
<feature type="compositionally biased region" description="Low complexity" evidence="2">
    <location>
        <begin position="873"/>
        <end position="883"/>
    </location>
</feature>
<dbReference type="InterPro" id="IPR011990">
    <property type="entry name" value="TPR-like_helical_dom_sf"/>
</dbReference>
<feature type="compositionally biased region" description="Acidic residues" evidence="2">
    <location>
        <begin position="884"/>
        <end position="915"/>
    </location>
</feature>
<proteinExistence type="predicted"/>
<name>A0ABW2FW05_9ACTN</name>
<evidence type="ECO:0000256" key="2">
    <source>
        <dbReference type="SAM" id="MobiDB-lite"/>
    </source>
</evidence>
<dbReference type="Pfam" id="PF01476">
    <property type="entry name" value="LysM"/>
    <property type="match status" value="1"/>
</dbReference>
<feature type="transmembrane region" description="Helical" evidence="3">
    <location>
        <begin position="110"/>
        <end position="129"/>
    </location>
</feature>
<dbReference type="PANTHER" id="PTHR34700:SF4">
    <property type="entry name" value="PHAGE-LIKE ELEMENT PBSX PROTEIN XKDP"/>
    <property type="match status" value="1"/>
</dbReference>
<dbReference type="Gene3D" id="3.10.350.10">
    <property type="entry name" value="LysM domain"/>
    <property type="match status" value="2"/>
</dbReference>
<feature type="compositionally biased region" description="Low complexity" evidence="2">
    <location>
        <begin position="314"/>
        <end position="383"/>
    </location>
</feature>
<keyword evidence="1" id="KW-0902">Two-component regulatory system</keyword>
<comment type="caution">
    <text evidence="5">The sequence shown here is derived from an EMBL/GenBank/DDBJ whole genome shotgun (WGS) entry which is preliminary data.</text>
</comment>
<keyword evidence="3" id="KW-1133">Transmembrane helix</keyword>
<feature type="region of interest" description="Disordered" evidence="2">
    <location>
        <begin position="929"/>
        <end position="964"/>
    </location>
</feature>
<dbReference type="InterPro" id="IPR036779">
    <property type="entry name" value="LysM_dom_sf"/>
</dbReference>
<reference evidence="6" key="1">
    <citation type="journal article" date="2019" name="Int. J. Syst. Evol. Microbiol.">
        <title>The Global Catalogue of Microorganisms (GCM) 10K type strain sequencing project: providing services to taxonomists for standard genome sequencing and annotation.</title>
        <authorList>
            <consortium name="The Broad Institute Genomics Platform"/>
            <consortium name="The Broad Institute Genome Sequencing Center for Infectious Disease"/>
            <person name="Wu L."/>
            <person name="Ma J."/>
        </authorList>
    </citation>
    <scope>NUCLEOTIDE SEQUENCE [LARGE SCALE GENOMIC DNA]</scope>
    <source>
        <strain evidence="6">CGMCC 1.12859</strain>
    </source>
</reference>
<feature type="region of interest" description="Disordered" evidence="2">
    <location>
        <begin position="753"/>
        <end position="781"/>
    </location>
</feature>
<evidence type="ECO:0000259" key="4">
    <source>
        <dbReference type="PROSITE" id="PS51782"/>
    </source>
</evidence>
<dbReference type="InterPro" id="IPR018392">
    <property type="entry name" value="LysM"/>
</dbReference>
<accession>A0ABW2FW05</accession>
<dbReference type="Proteomes" id="UP001596435">
    <property type="component" value="Unassembled WGS sequence"/>
</dbReference>
<organism evidence="5 6">
    <name type="scientific">Kitasatospora paranensis</name>
    <dbReference type="NCBI Taxonomy" id="258053"/>
    <lineage>
        <taxon>Bacteria</taxon>
        <taxon>Bacillati</taxon>
        <taxon>Actinomycetota</taxon>
        <taxon>Actinomycetes</taxon>
        <taxon>Kitasatosporales</taxon>
        <taxon>Streptomycetaceae</taxon>
        <taxon>Kitasatospora</taxon>
    </lineage>
</organism>
<dbReference type="InterPro" id="IPR005158">
    <property type="entry name" value="BTAD"/>
</dbReference>
<dbReference type="PANTHER" id="PTHR34700">
    <property type="entry name" value="POTASSIUM BINDING PROTEIN KBP"/>
    <property type="match status" value="1"/>
</dbReference>
<keyword evidence="3" id="KW-0812">Transmembrane</keyword>
<keyword evidence="3" id="KW-0472">Membrane</keyword>
<feature type="domain" description="LysM" evidence="4">
    <location>
        <begin position="256"/>
        <end position="312"/>
    </location>
</feature>
<feature type="domain" description="LysM" evidence="4">
    <location>
        <begin position="171"/>
        <end position="232"/>
    </location>
</feature>
<evidence type="ECO:0000313" key="6">
    <source>
        <dbReference type="Proteomes" id="UP001596435"/>
    </source>
</evidence>
<dbReference type="InterPro" id="IPR052196">
    <property type="entry name" value="Bact_Kbp"/>
</dbReference>
<dbReference type="CDD" id="cd00118">
    <property type="entry name" value="LysM"/>
    <property type="match status" value="2"/>
</dbReference>
<evidence type="ECO:0000256" key="3">
    <source>
        <dbReference type="SAM" id="Phobius"/>
    </source>
</evidence>
<dbReference type="EMBL" id="JBHTAJ010000032">
    <property type="protein sequence ID" value="MFC7181456.1"/>
    <property type="molecule type" value="Genomic_DNA"/>
</dbReference>
<evidence type="ECO:0000313" key="5">
    <source>
        <dbReference type="EMBL" id="MFC7181456.1"/>
    </source>
</evidence>
<dbReference type="SMART" id="SM00257">
    <property type="entry name" value="LysM"/>
    <property type="match status" value="2"/>
</dbReference>
<feature type="region of interest" description="Disordered" evidence="2">
    <location>
        <begin position="314"/>
        <end position="396"/>
    </location>
</feature>
<dbReference type="RefSeq" id="WP_380231489.1">
    <property type="nucleotide sequence ID" value="NZ_JBHSVH010000002.1"/>
</dbReference>
<keyword evidence="6" id="KW-1185">Reference proteome</keyword>
<feature type="compositionally biased region" description="Low complexity" evidence="2">
    <location>
        <begin position="753"/>
        <end position="769"/>
    </location>
</feature>
<protein>
    <submittedName>
        <fullName evidence="5">LysM peptidoglycan-binding domain-containing protein</fullName>
    </submittedName>
</protein>
<feature type="region of interest" description="Disordered" evidence="2">
    <location>
        <begin position="867"/>
        <end position="915"/>
    </location>
</feature>